<dbReference type="PROSITE" id="PS50902">
    <property type="entry name" value="FLAVODOXIN_LIKE"/>
    <property type="match status" value="1"/>
</dbReference>
<dbReference type="EMBL" id="AFBI03000051">
    <property type="protein sequence ID" value="EJW02915.1"/>
    <property type="molecule type" value="Genomic_DNA"/>
</dbReference>
<organism evidence="3 4">
    <name type="scientific">Edhazardia aedis (strain USNM 41457)</name>
    <name type="common">Microsporidian parasite</name>
    <dbReference type="NCBI Taxonomy" id="1003232"/>
    <lineage>
        <taxon>Eukaryota</taxon>
        <taxon>Fungi</taxon>
        <taxon>Fungi incertae sedis</taxon>
        <taxon>Microsporidia</taxon>
        <taxon>Edhazardia</taxon>
    </lineage>
</organism>
<dbReference type="HOGENOM" id="CLU_001570_17_6_1"/>
<dbReference type="Gene3D" id="2.40.30.10">
    <property type="entry name" value="Translation factors"/>
    <property type="match status" value="1"/>
</dbReference>
<evidence type="ECO:0000313" key="4">
    <source>
        <dbReference type="Proteomes" id="UP000003163"/>
    </source>
</evidence>
<dbReference type="PANTHER" id="PTHR19384">
    <property type="entry name" value="NITRIC OXIDE SYNTHASE-RELATED"/>
    <property type="match status" value="1"/>
</dbReference>
<dbReference type="GO" id="GO:0016491">
    <property type="term" value="F:oxidoreductase activity"/>
    <property type="evidence" value="ECO:0007669"/>
    <property type="project" value="InterPro"/>
</dbReference>
<dbReference type="Gene3D" id="3.40.50.360">
    <property type="match status" value="1"/>
</dbReference>
<dbReference type="FunCoup" id="J9DJW9">
    <property type="interactions" value="122"/>
</dbReference>
<evidence type="ECO:0000313" key="3">
    <source>
        <dbReference type="EMBL" id="EJW02915.1"/>
    </source>
</evidence>
<accession>J9DJW9</accession>
<gene>
    <name evidence="3" type="ORF">EDEG_02680</name>
</gene>
<protein>
    <recommendedName>
        <fullName evidence="2">Flavodoxin-like domain-containing protein</fullName>
    </recommendedName>
</protein>
<dbReference type="InterPro" id="IPR029039">
    <property type="entry name" value="Flavoprotein-like_sf"/>
</dbReference>
<name>J9DJW9_EDHAE</name>
<dbReference type="OMA" id="KPQSECW"/>
<evidence type="ECO:0000256" key="1">
    <source>
        <dbReference type="ARBA" id="ARBA00022630"/>
    </source>
</evidence>
<dbReference type="OrthoDB" id="1856718at2759"/>
<dbReference type="PANTHER" id="PTHR19384:SF10">
    <property type="entry name" value="NADPH-DEPENDENT DIFLAVIN OXIDOREDUCTASE 1"/>
    <property type="match status" value="1"/>
</dbReference>
<dbReference type="VEuPathDB" id="MicrosporidiaDB:EDEG_02680"/>
<dbReference type="InParanoid" id="J9DJW9"/>
<dbReference type="PRINTS" id="PR00369">
    <property type="entry name" value="FLAVODOXIN"/>
</dbReference>
<dbReference type="SUPFAM" id="SSF63380">
    <property type="entry name" value="Riboflavin synthase domain-like"/>
    <property type="match status" value="1"/>
</dbReference>
<sequence>MILILYGSQTGNSRTIAELIEKSFRYGFNEQTAYNISNENNNNCNEISIYAQEMDKFDFKKFPQLKYVIFVCPTYGDGDEPFNMRNLWMFLKHKELPSFFLENLYFAVFGLGDSSFVKFNFCAKKLFNRIKMLGANNIIERGDGDMQDENGYFTEFLPWLKKLHDKFSEMKDSLNFQENYKLCKNELNFEYEPIYRAKLIKKEYVTPSDYDNKILHCVFELEKERNFYPGDCLSIKPINYNHKDFISHNQYLFDISYSDFISFCKDSKYENFIQIANNINYKDIAYLIVKDELDFNFLPYQHIFLYLLDYIKQNPDKITIPNHLSFDLIAKTLKNLYFDYDSYYLYILKPKRTFYEVLKEFDVQISLQFLLKYIPKICNRYFTTAFIDGKYHLYISLVNYSTNMTIPRKGLFSEYIKLVNIGDEMNVTFGRSNLFFENRKMLFFVTGTGFTLPLAVCHHLKNKDIMVFYGFRYKGIDRILNDTLPAGKSIYNHNSINITEVNSRENGRKYVQDIYKNTPIQNIDQYSIYVCGRTELNKSLRKVLKEVHGKSINFQSETW</sequence>
<dbReference type="Proteomes" id="UP000003163">
    <property type="component" value="Unassembled WGS sequence"/>
</dbReference>
<dbReference type="AlphaFoldDB" id="J9DJW9"/>
<dbReference type="InterPro" id="IPR039261">
    <property type="entry name" value="FNR_nucleotide-bd"/>
</dbReference>
<dbReference type="SUPFAM" id="SSF52218">
    <property type="entry name" value="Flavoproteins"/>
    <property type="match status" value="1"/>
</dbReference>
<proteinExistence type="predicted"/>
<keyword evidence="4" id="KW-1185">Reference proteome</keyword>
<dbReference type="GO" id="GO:0050660">
    <property type="term" value="F:flavin adenine dinucleotide binding"/>
    <property type="evidence" value="ECO:0007669"/>
    <property type="project" value="TreeGrafter"/>
</dbReference>
<dbReference type="Gene3D" id="1.20.990.10">
    <property type="entry name" value="NADPH-cytochrome p450 Reductase, Chain A, domain 3"/>
    <property type="match status" value="1"/>
</dbReference>
<reference evidence="3 4" key="1">
    <citation type="submission" date="2011-08" db="EMBL/GenBank/DDBJ databases">
        <authorList>
            <person name="Liu Z.J."/>
            <person name="Shi F.L."/>
            <person name="Lu J.Q."/>
            <person name="Li M."/>
            <person name="Wang Z.L."/>
        </authorList>
    </citation>
    <scope>NUCLEOTIDE SEQUENCE [LARGE SCALE GENOMIC DNA]</scope>
    <source>
        <strain evidence="3 4">USNM 41457</strain>
    </source>
</reference>
<keyword evidence="1" id="KW-0285">Flavoprotein</keyword>
<dbReference type="GO" id="GO:0010181">
    <property type="term" value="F:FMN binding"/>
    <property type="evidence" value="ECO:0007669"/>
    <property type="project" value="InterPro"/>
</dbReference>
<feature type="domain" description="Flavodoxin-like" evidence="2">
    <location>
        <begin position="2"/>
        <end position="164"/>
    </location>
</feature>
<comment type="caution">
    <text evidence="3">The sequence shown here is derived from an EMBL/GenBank/DDBJ whole genome shotgun (WGS) entry which is preliminary data.</text>
</comment>
<dbReference type="SUPFAM" id="SSF52343">
    <property type="entry name" value="Ferredoxin reductase-like, C-terminal NADP-linked domain"/>
    <property type="match status" value="1"/>
</dbReference>
<dbReference type="InterPro" id="IPR017938">
    <property type="entry name" value="Riboflavin_synthase-like_b-brl"/>
</dbReference>
<evidence type="ECO:0000259" key="2">
    <source>
        <dbReference type="PROSITE" id="PS50902"/>
    </source>
</evidence>
<dbReference type="GO" id="GO:0005829">
    <property type="term" value="C:cytosol"/>
    <property type="evidence" value="ECO:0007669"/>
    <property type="project" value="TreeGrafter"/>
</dbReference>
<dbReference type="STRING" id="1003232.J9DJW9"/>
<reference evidence="4" key="2">
    <citation type="submission" date="2015-07" db="EMBL/GenBank/DDBJ databases">
        <title>Contrasting host-pathogen interactions and genome evolution in two generalist and specialist microsporidian pathogens of mosquitoes.</title>
        <authorList>
            <consortium name="The Broad Institute Genomics Platform"/>
            <consortium name="The Broad Institute Genome Sequencing Center for Infectious Disease"/>
            <person name="Cuomo C.A."/>
            <person name="Sanscrainte N.D."/>
            <person name="Goldberg J.M."/>
            <person name="Heiman D."/>
            <person name="Young S."/>
            <person name="Zeng Q."/>
            <person name="Becnel J.J."/>
            <person name="Birren B.W."/>
        </authorList>
    </citation>
    <scope>NUCLEOTIDE SEQUENCE [LARGE SCALE GENOMIC DNA]</scope>
    <source>
        <strain evidence="4">USNM 41457</strain>
    </source>
</reference>
<dbReference type="InterPro" id="IPR023173">
    <property type="entry name" value="NADPH_Cyt_P450_Rdtase_alpha"/>
</dbReference>
<dbReference type="Pfam" id="PF00258">
    <property type="entry name" value="Flavodoxin_1"/>
    <property type="match status" value="1"/>
</dbReference>
<dbReference type="Gene3D" id="3.40.50.80">
    <property type="entry name" value="Nucleotide-binding domain of ferredoxin-NADP reductase (FNR) module"/>
    <property type="match status" value="1"/>
</dbReference>
<dbReference type="InterPro" id="IPR001094">
    <property type="entry name" value="Flavdoxin-like"/>
</dbReference>
<dbReference type="InterPro" id="IPR008254">
    <property type="entry name" value="Flavodoxin/NO_synth"/>
</dbReference>